<comment type="caution">
    <text evidence="2">The sequence shown here is derived from an EMBL/GenBank/DDBJ whole genome shotgun (WGS) entry which is preliminary data.</text>
</comment>
<organism evidence="2 3">
    <name type="scientific">Staphylococcus canis</name>
    <dbReference type="NCBI Taxonomy" id="2724942"/>
    <lineage>
        <taxon>Bacteria</taxon>
        <taxon>Bacillati</taxon>
        <taxon>Bacillota</taxon>
        <taxon>Bacilli</taxon>
        <taxon>Bacillales</taxon>
        <taxon>Staphylococcaceae</taxon>
        <taxon>Staphylococcus</taxon>
    </lineage>
</organism>
<dbReference type="Gene3D" id="3.40.50.300">
    <property type="entry name" value="P-loop containing nucleotide triphosphate hydrolases"/>
    <property type="match status" value="1"/>
</dbReference>
<name>A0ABS0T8Y5_9STAP</name>
<keyword evidence="3" id="KW-1185">Reference proteome</keyword>
<dbReference type="RefSeq" id="WP_198617961.1">
    <property type="nucleotide sequence ID" value="NZ_JABANU010000013.1"/>
</dbReference>
<dbReference type="CDD" id="cd00984">
    <property type="entry name" value="DnaB_C"/>
    <property type="match status" value="1"/>
</dbReference>
<evidence type="ECO:0000313" key="2">
    <source>
        <dbReference type="EMBL" id="MBI5975181.1"/>
    </source>
</evidence>
<reference evidence="2 3" key="1">
    <citation type="submission" date="2020-04" db="EMBL/GenBank/DDBJ databases">
        <title>Staphylococcus species from domestic dog.</title>
        <authorList>
            <person name="Paterson G.K."/>
        </authorList>
    </citation>
    <scope>NUCLEOTIDE SEQUENCE [LARGE SCALE GENOMIC DNA]</scope>
    <source>
        <strain evidence="2 3">H16/1A</strain>
    </source>
</reference>
<evidence type="ECO:0000313" key="3">
    <source>
        <dbReference type="Proteomes" id="UP000751852"/>
    </source>
</evidence>
<sequence>MIDRINTEQAIVTNLMKHPDLISKFKLKPHMFLDENVKKIIEHILETGKANVNEIYFKARDDKDFIDIKKFNQIVKSDAADRTFFIQDQMNLINHYAMQIAIEKSQHFLEMPTRTNFNVLIDELEQLKELKIEQGAKTDEFLAKVMESVLSDKPKEMIKTGYPLLDYKIHGYERGQLNVIAARPSMGKTGFALQTLWNIAKQGYEVSFFSLETTGDRIIERLAATISGVALTDIKRPQELNAENTNKIMQALDMIKKHDINIYDESRLTPSRVREQAFKESDKPQIIFIDYLQLMESDTPTNDRRVDVEKISRDLKIIANETGSVVVLLSQLNRGVEARNDKRPMMSDLKESGGIEADASMIFMLYRDDYYNRDDEQDSDKSDLEVNIAKNKDGETGVVNFEYYKSTQRFFT</sequence>
<dbReference type="Proteomes" id="UP000751852">
    <property type="component" value="Unassembled WGS sequence"/>
</dbReference>
<gene>
    <name evidence="2" type="ORF">HHH54_06140</name>
</gene>
<evidence type="ECO:0000259" key="1">
    <source>
        <dbReference type="PROSITE" id="PS51199"/>
    </source>
</evidence>
<dbReference type="InterPro" id="IPR027417">
    <property type="entry name" value="P-loop_NTPase"/>
</dbReference>
<proteinExistence type="predicted"/>
<dbReference type="Pfam" id="PF03796">
    <property type="entry name" value="DnaB_C"/>
    <property type="match status" value="1"/>
</dbReference>
<dbReference type="PANTHER" id="PTHR30153">
    <property type="entry name" value="REPLICATIVE DNA HELICASE DNAB"/>
    <property type="match status" value="1"/>
</dbReference>
<dbReference type="PROSITE" id="PS51199">
    <property type="entry name" value="SF4_HELICASE"/>
    <property type="match status" value="1"/>
</dbReference>
<accession>A0ABS0T8Y5</accession>
<dbReference type="InterPro" id="IPR007694">
    <property type="entry name" value="DNA_helicase_DnaB-like_C"/>
</dbReference>
<feature type="domain" description="SF4 helicase" evidence="1">
    <location>
        <begin position="151"/>
        <end position="412"/>
    </location>
</feature>
<dbReference type="SUPFAM" id="SSF52540">
    <property type="entry name" value="P-loop containing nucleoside triphosphate hydrolases"/>
    <property type="match status" value="1"/>
</dbReference>
<dbReference type="EMBL" id="JABANU010000013">
    <property type="protein sequence ID" value="MBI5975181.1"/>
    <property type="molecule type" value="Genomic_DNA"/>
</dbReference>
<protein>
    <submittedName>
        <fullName evidence="2">AAA family ATPase</fullName>
    </submittedName>
</protein>
<dbReference type="PANTHER" id="PTHR30153:SF2">
    <property type="entry name" value="REPLICATIVE DNA HELICASE"/>
    <property type="match status" value="1"/>
</dbReference>